<dbReference type="AlphaFoldDB" id="G8BX10"/>
<dbReference type="GO" id="GO:0000217">
    <property type="term" value="F:DNA secondary structure binding"/>
    <property type="evidence" value="ECO:0007669"/>
    <property type="project" value="InterPro"/>
</dbReference>
<dbReference type="OrthoDB" id="4062367at2759"/>
<dbReference type="GO" id="GO:0007130">
    <property type="term" value="P:synaptonemal complex assembly"/>
    <property type="evidence" value="ECO:0007669"/>
    <property type="project" value="InterPro"/>
</dbReference>
<dbReference type="InterPro" id="IPR048323">
    <property type="entry name" value="Spo16_C"/>
</dbReference>
<dbReference type="InterPro" id="IPR043637">
    <property type="entry name" value="Spo16_N"/>
</dbReference>
<evidence type="ECO:0000259" key="2">
    <source>
        <dbReference type="Pfam" id="PF21698"/>
    </source>
</evidence>
<feature type="domain" description="Spo16 protein C-terminal" evidence="2">
    <location>
        <begin position="138"/>
        <end position="180"/>
    </location>
</feature>
<dbReference type="Pfam" id="PF19225">
    <property type="entry name" value="Spo16_N"/>
    <property type="match status" value="1"/>
</dbReference>
<dbReference type="Proteomes" id="UP000005666">
    <property type="component" value="Chromosome 8"/>
</dbReference>
<feature type="domain" description="Spo16 protein N-terminal" evidence="1">
    <location>
        <begin position="16"/>
        <end position="133"/>
    </location>
</feature>
<gene>
    <name evidence="3" type="primary">TPHA0H01060</name>
    <name evidence="3" type="ordered locus">TPHA_0H01060</name>
</gene>
<proteinExistence type="predicted"/>
<dbReference type="OMA" id="EYSIHHE"/>
<dbReference type="HOGENOM" id="CLU_1469165_0_0_1"/>
<protein>
    <submittedName>
        <fullName evidence="3">Uncharacterized protein</fullName>
    </submittedName>
</protein>
<reference evidence="3 4" key="1">
    <citation type="journal article" date="2011" name="Proc. Natl. Acad. Sci. U.S.A.">
        <title>Evolutionary erosion of yeast sex chromosomes by mating-type switching accidents.</title>
        <authorList>
            <person name="Gordon J.L."/>
            <person name="Armisen D."/>
            <person name="Proux-Wera E."/>
            <person name="Oheigeartaigh S.S."/>
            <person name="Byrne K.P."/>
            <person name="Wolfe K.H."/>
        </authorList>
    </citation>
    <scope>NUCLEOTIDE SEQUENCE [LARGE SCALE GENOMIC DNA]</scope>
    <source>
        <strain evidence="4">ATCC 24235 / CBS 4417 / NBRC 1672 / NRRL Y-8282 / UCD 70-5</strain>
    </source>
</reference>
<evidence type="ECO:0000313" key="3">
    <source>
        <dbReference type="EMBL" id="CCE64314.1"/>
    </source>
</evidence>
<evidence type="ECO:0000313" key="4">
    <source>
        <dbReference type="Proteomes" id="UP000005666"/>
    </source>
</evidence>
<organism evidence="3 4">
    <name type="scientific">Tetrapisispora phaffii (strain ATCC 24235 / CBS 4417 / NBRC 1672 / NRRL Y-8282 / UCD 70-5)</name>
    <name type="common">Yeast</name>
    <name type="synonym">Fabospora phaffii</name>
    <dbReference type="NCBI Taxonomy" id="1071381"/>
    <lineage>
        <taxon>Eukaryota</taxon>
        <taxon>Fungi</taxon>
        <taxon>Dikarya</taxon>
        <taxon>Ascomycota</taxon>
        <taxon>Saccharomycotina</taxon>
        <taxon>Saccharomycetes</taxon>
        <taxon>Saccharomycetales</taxon>
        <taxon>Saccharomycetaceae</taxon>
        <taxon>Tetrapisispora</taxon>
    </lineage>
</organism>
<evidence type="ECO:0000259" key="1">
    <source>
        <dbReference type="Pfam" id="PF19225"/>
    </source>
</evidence>
<dbReference type="GeneID" id="11534014"/>
<dbReference type="RefSeq" id="XP_003686748.1">
    <property type="nucleotide sequence ID" value="XM_003686700.1"/>
</dbReference>
<dbReference type="GO" id="GO:0010520">
    <property type="term" value="P:regulation of reciprocal meiotic recombination"/>
    <property type="evidence" value="ECO:0007669"/>
    <property type="project" value="InterPro"/>
</dbReference>
<dbReference type="Pfam" id="PF21698">
    <property type="entry name" value="Spo16_C"/>
    <property type="match status" value="1"/>
</dbReference>
<name>G8BX10_TETPH</name>
<dbReference type="EMBL" id="HE612863">
    <property type="protein sequence ID" value="CCE64314.1"/>
    <property type="molecule type" value="Genomic_DNA"/>
</dbReference>
<dbReference type="KEGG" id="tpf:TPHA_0H01060"/>
<sequence>MNIINENFISTESVHLCIVTIDCSKLFENQNNVNTKTFQETLLSELIELVIYLISKNVVPKQSKYKQLISLNFKKLFIPLSLWNDILSIALERVNLSNAYDIFITESTTQNKEKYISKNSRLMNFINSNKTEADLFKDIDYENILKLSLLEAFKENNITEDDEMNQILEEFHNLEEIILFQQEN</sequence>
<keyword evidence="4" id="KW-1185">Reference proteome</keyword>
<accession>G8BX10</accession>